<dbReference type="PANTHER" id="PTHR31025:SF9">
    <property type="entry name" value="SI:DKEY-286J15.1"/>
    <property type="match status" value="1"/>
</dbReference>
<organism evidence="4">
    <name type="scientific">Thrips palmi</name>
    <name type="common">Melon thrips</name>
    <dbReference type="NCBI Taxonomy" id="161013"/>
    <lineage>
        <taxon>Eukaryota</taxon>
        <taxon>Metazoa</taxon>
        <taxon>Ecdysozoa</taxon>
        <taxon>Arthropoda</taxon>
        <taxon>Hexapoda</taxon>
        <taxon>Insecta</taxon>
        <taxon>Pterygota</taxon>
        <taxon>Neoptera</taxon>
        <taxon>Paraneoptera</taxon>
        <taxon>Thysanoptera</taxon>
        <taxon>Terebrantia</taxon>
        <taxon>Thripoidea</taxon>
        <taxon>Thripidae</taxon>
        <taxon>Thrips</taxon>
    </lineage>
</organism>
<feature type="compositionally biased region" description="Low complexity" evidence="1">
    <location>
        <begin position="102"/>
        <end position="126"/>
    </location>
</feature>
<dbReference type="RefSeq" id="XP_034248688.1">
    <property type="nucleotide sequence ID" value="XM_034392797.1"/>
</dbReference>
<feature type="compositionally biased region" description="Acidic residues" evidence="1">
    <location>
        <begin position="472"/>
        <end position="484"/>
    </location>
</feature>
<dbReference type="KEGG" id="tpal:117649758"/>
<accession>A0A6P8ZTT3</accession>
<dbReference type="GO" id="GO:0006355">
    <property type="term" value="P:regulation of DNA-templated transcription"/>
    <property type="evidence" value="ECO:0007669"/>
    <property type="project" value="InterPro"/>
</dbReference>
<dbReference type="OrthoDB" id="7764728at2759"/>
<dbReference type="Proteomes" id="UP000515158">
    <property type="component" value="Unplaced"/>
</dbReference>
<gene>
    <name evidence="4" type="primary">LOC117649758</name>
</gene>
<feature type="domain" description="KRAB-related" evidence="2">
    <location>
        <begin position="147"/>
        <end position="210"/>
    </location>
</feature>
<feature type="region of interest" description="Disordered" evidence="1">
    <location>
        <begin position="455"/>
        <end position="491"/>
    </location>
</feature>
<feature type="compositionally biased region" description="Polar residues" evidence="1">
    <location>
        <begin position="237"/>
        <end position="247"/>
    </location>
</feature>
<dbReference type="PANTHER" id="PTHR31025">
    <property type="entry name" value="SI:CH211-196P9.1-RELATED"/>
    <property type="match status" value="1"/>
</dbReference>
<feature type="region of interest" description="Disordered" evidence="1">
    <location>
        <begin position="193"/>
        <end position="319"/>
    </location>
</feature>
<protein>
    <submittedName>
        <fullName evidence="4">Uncharacterized protein LOC117649758</fullName>
    </submittedName>
</protein>
<feature type="region of interest" description="Disordered" evidence="1">
    <location>
        <begin position="102"/>
        <end position="131"/>
    </location>
</feature>
<keyword evidence="3" id="KW-1185">Reference proteome</keyword>
<dbReference type="AlphaFoldDB" id="A0A6P8ZTT3"/>
<sequence length="747" mass="82974">MMENLTAKQVVSYLSQACPDVAPESIKKIEDARVTGKRAVKWTLSDWSAMGLSYGDVVDIKAAIHDYNDKLPVDDSSELKKTFQERTASTLAQDETVATLGSTTTTLDGTSSTVTPGESSPGSEHGSFTDMNLSDYLNEEDSSSTVSSVDGFQGVENYFTALEIKKMSSHQKRSYVSAKQLYVDATKLGLHPKPPFFMMPNRLESSEPKKPAEKRKVCLEHESTNSTTSFCNTSKTQDISNIASTSNSRAGCSPQSSSASGSSSSSITVPTSNSRAGGGKQSSSASGSSSRPSMQRPSTSGSSAGYRKRSSSSSFKYLSKKKKTSIKRPKVRLSEAELIASLPSFDVESILGSMKKPGIKAVKKKLDKDGIVYDKDRKLLMRVLTRWLHYEHVKEIKLVTMDMKEGLAASIVHKYPLFKDSHPTKPSWWRILDREGPAGFIANCCVNILRSADPSERLRGGGKRSESRVSSDEAEEEEIEDDPNNENAYNDKNASWMNLTMPFAANKKSLVKGMQDSFPVRRKWILNMQPTVAQVLAKYLHLMSFGGEMLVQEFELIHPEKGNLFTQNFPLLMEKLDEQIQEMTLETDIGLDESKVLKACMLIATALPRPNLARFRRYGRNKARESVMPQLEDLVQFIPVGCNVETMARERRENASGPVQPYLLAMVPDNEVSKQFLVADSKFIELGSNSLMFGLDVLFKAYHVFNAEYPLGWKSFWEVVEHGVLGIEKHKLSNAGKEFFTRHGFDL</sequence>
<dbReference type="PROSITE" id="PS50806">
    <property type="entry name" value="KRAB_RELATED"/>
    <property type="match status" value="1"/>
</dbReference>
<feature type="compositionally biased region" description="Low complexity" evidence="1">
    <location>
        <begin position="224"/>
        <end position="236"/>
    </location>
</feature>
<feature type="compositionally biased region" description="Basic and acidic residues" evidence="1">
    <location>
        <begin position="455"/>
        <end position="471"/>
    </location>
</feature>
<reference evidence="4" key="1">
    <citation type="submission" date="2025-08" db="UniProtKB">
        <authorList>
            <consortium name="RefSeq"/>
        </authorList>
    </citation>
    <scope>IDENTIFICATION</scope>
    <source>
        <tissue evidence="4">Total insect</tissue>
    </source>
</reference>
<evidence type="ECO:0000313" key="4">
    <source>
        <dbReference type="RefSeq" id="XP_034248688.1"/>
    </source>
</evidence>
<evidence type="ECO:0000259" key="2">
    <source>
        <dbReference type="PROSITE" id="PS50806"/>
    </source>
</evidence>
<feature type="compositionally biased region" description="Basic and acidic residues" evidence="1">
    <location>
        <begin position="204"/>
        <end position="223"/>
    </location>
</feature>
<dbReference type="GeneID" id="117649758"/>
<dbReference type="InParanoid" id="A0A6P8ZTT3"/>
<dbReference type="InterPro" id="IPR003655">
    <property type="entry name" value="aKRAB"/>
</dbReference>
<evidence type="ECO:0000313" key="3">
    <source>
        <dbReference type="Proteomes" id="UP000515158"/>
    </source>
</evidence>
<evidence type="ECO:0000256" key="1">
    <source>
        <dbReference type="SAM" id="MobiDB-lite"/>
    </source>
</evidence>
<feature type="compositionally biased region" description="Low complexity" evidence="1">
    <location>
        <begin position="248"/>
        <end position="317"/>
    </location>
</feature>
<proteinExistence type="predicted"/>
<name>A0A6P8ZTT3_THRPL</name>